<name>I2G7A9_9PEZI</name>
<dbReference type="EMBL" id="HE651192">
    <property type="protein sequence ID" value="CCF70911.1"/>
    <property type="molecule type" value="mRNA"/>
</dbReference>
<feature type="chain" id="PRO_5003658209" evidence="1">
    <location>
        <begin position="23"/>
        <end position="53"/>
    </location>
</feature>
<accession>I2G7A9</accession>
<evidence type="ECO:0000256" key="1">
    <source>
        <dbReference type="SAM" id="SignalP"/>
    </source>
</evidence>
<dbReference type="AlphaFoldDB" id="I2G7A9"/>
<protein>
    <submittedName>
        <fullName evidence="2">EC33 protein</fullName>
    </submittedName>
</protein>
<organism evidence="2">
    <name type="scientific">Colletotrichum higginsianum</name>
    <dbReference type="NCBI Taxonomy" id="80884"/>
    <lineage>
        <taxon>Eukaryota</taxon>
        <taxon>Fungi</taxon>
        <taxon>Dikarya</taxon>
        <taxon>Ascomycota</taxon>
        <taxon>Pezizomycotina</taxon>
        <taxon>Sordariomycetes</taxon>
        <taxon>Hypocreomycetidae</taxon>
        <taxon>Glomerellales</taxon>
        <taxon>Glomerellaceae</taxon>
        <taxon>Colletotrichum</taxon>
        <taxon>Colletotrichum destructivum species complex</taxon>
    </lineage>
</organism>
<keyword evidence="1" id="KW-0732">Signal</keyword>
<gene>
    <name evidence="2" type="primary">EC33</name>
</gene>
<reference evidence="2" key="2">
    <citation type="submission" date="2012-01" db="EMBL/GenBank/DDBJ databases">
        <authorList>
            <person name="Kleemann D."/>
        </authorList>
    </citation>
    <scope>NUCLEOTIDE SEQUENCE</scope>
    <source>
        <strain evidence="2">IMI349063A</strain>
        <tissue evidence="2">Infected leaf material</tissue>
    </source>
</reference>
<feature type="signal peptide" evidence="1">
    <location>
        <begin position="1"/>
        <end position="22"/>
    </location>
</feature>
<proteinExistence type="evidence at transcript level"/>
<sequence length="53" mass="5736">MRLDFISIALTALAVFTQETYACQSTADCPQNCGGFADNLCRLPGNVCECVPY</sequence>
<evidence type="ECO:0000313" key="2">
    <source>
        <dbReference type="EMBL" id="CCF70911.1"/>
    </source>
</evidence>
<reference evidence="2" key="1">
    <citation type="journal article" date="2012" name="PLoS Pathog.">
        <title>Sequential delivery of host-induced virulence effectors by appressoria and intracellular hyphae of the phytopathogen Colletotrichum higginsianum.</title>
        <authorList>
            <person name="Kleemann J."/>
            <person name="Rincon-Rivera L.J."/>
            <person name="Takahara H."/>
            <person name="Neumann U."/>
            <person name="van Themaat E.V.L."/>
            <person name="van der Does H.C."/>
            <person name="Hacquard S."/>
            <person name="Stueber K."/>
            <person name="Will I."/>
            <person name="Schmalenbach W."/>
            <person name="Schmelzer E."/>
            <person name="O'Connell R."/>
        </authorList>
    </citation>
    <scope>NUCLEOTIDE SEQUENCE</scope>
    <source>
        <strain evidence="2">IMI349063A</strain>
        <tissue evidence="2">Infected leaf material</tissue>
    </source>
</reference>